<proteinExistence type="predicted"/>
<dbReference type="InterPro" id="IPR000305">
    <property type="entry name" value="GIY-YIG_endonuc"/>
</dbReference>
<dbReference type="SUPFAM" id="SSF82771">
    <property type="entry name" value="GIY-YIG endonuclease"/>
    <property type="match status" value="1"/>
</dbReference>
<accession>A0A1J5RSM3</accession>
<dbReference type="EMBL" id="MLJW01000116">
    <property type="protein sequence ID" value="OIQ98674.1"/>
    <property type="molecule type" value="Genomic_DNA"/>
</dbReference>
<reference evidence="2" key="1">
    <citation type="submission" date="2016-10" db="EMBL/GenBank/DDBJ databases">
        <title>Sequence of Gallionella enrichment culture.</title>
        <authorList>
            <person name="Poehlein A."/>
            <person name="Muehling M."/>
            <person name="Daniel R."/>
        </authorList>
    </citation>
    <scope>NUCLEOTIDE SEQUENCE</scope>
</reference>
<dbReference type="GO" id="GO:0001216">
    <property type="term" value="F:DNA-binding transcription activator activity"/>
    <property type="evidence" value="ECO:0007669"/>
    <property type="project" value="InterPro"/>
</dbReference>
<evidence type="ECO:0000313" key="2">
    <source>
        <dbReference type="EMBL" id="OIQ98674.1"/>
    </source>
</evidence>
<protein>
    <submittedName>
        <fullName evidence="2">Sigma-54, DNA binding domain</fullName>
    </submittedName>
</protein>
<feature type="domain" description="GIY-YIG" evidence="1">
    <location>
        <begin position="327"/>
        <end position="422"/>
    </location>
</feature>
<organism evidence="2">
    <name type="scientific">mine drainage metagenome</name>
    <dbReference type="NCBI Taxonomy" id="410659"/>
    <lineage>
        <taxon>unclassified sequences</taxon>
        <taxon>metagenomes</taxon>
        <taxon>ecological metagenomes</taxon>
    </lineage>
</organism>
<comment type="caution">
    <text evidence="2">The sequence shown here is derived from an EMBL/GenBank/DDBJ whole genome shotgun (WGS) entry which is preliminary data.</text>
</comment>
<dbReference type="PROSITE" id="PS50164">
    <property type="entry name" value="GIY_YIG"/>
    <property type="match status" value="1"/>
</dbReference>
<dbReference type="AlphaFoldDB" id="A0A1J5RSM3"/>
<name>A0A1J5RSM3_9ZZZZ</name>
<dbReference type="CDD" id="cd00719">
    <property type="entry name" value="GIY-YIG_SF"/>
    <property type="match status" value="1"/>
</dbReference>
<dbReference type="Gene3D" id="1.10.10.60">
    <property type="entry name" value="Homeodomain-like"/>
    <property type="match status" value="1"/>
</dbReference>
<dbReference type="InterPro" id="IPR007634">
    <property type="entry name" value="RNA_pol_sigma_54_DNA-bd"/>
</dbReference>
<gene>
    <name evidence="2" type="ORF">GALL_193320</name>
</gene>
<dbReference type="Pfam" id="PF04552">
    <property type="entry name" value="Sigma54_DBD"/>
    <property type="match status" value="1"/>
</dbReference>
<dbReference type="InterPro" id="IPR035901">
    <property type="entry name" value="GIY-YIG_endonuc_sf"/>
</dbReference>
<sequence length="434" mass="48913">MDAHAPIGHYRGQNTLSAERHLQYNKNRIDASLLGKIVLARFLELPLRTFDRFVVQAGTPANISALSSWVTEGCLGGAQVAHEAAAKSMGHPSSVLGEVREIGEELTFFYHRDSCTREYRFNEEGISRLMSDADFPLEWGRVLRRLRLINTRNRLTHGLIRTVVNLQAAYLRTGQGMSLLPLTQTDISARLRLEANLSVVADPGRISRLVRGLSIMLPNKKVIPLNTLFPKPRQVHCHFIDHVIKAENVWMAEGALREPLTDTDVADVLDREYGIFVSRRTVTNIRHDLGIPDRRSRGQRTNYLAATAEFSALVPMTHQALRTVVPAHPGVYEIQAASASWDDEENAIWATRRSMPTIPHGVVYIGSTGDLRKRLADHLRGNSDNTLLHRHIAGGAARVRYRLLSEEWRLAERELYRVFCETFGEPPLCNRMSP</sequence>
<evidence type="ECO:0000259" key="1">
    <source>
        <dbReference type="PROSITE" id="PS50164"/>
    </source>
</evidence>